<gene>
    <name evidence="2" type="ORF">DCS_07607</name>
</gene>
<name>A0A151GEY6_DRECN</name>
<dbReference type="InParanoid" id="A0A151GEY6"/>
<organism evidence="2 3">
    <name type="scientific">Drechmeria coniospora</name>
    <name type="common">Nematophagous fungus</name>
    <name type="synonym">Meria coniospora</name>
    <dbReference type="NCBI Taxonomy" id="98403"/>
    <lineage>
        <taxon>Eukaryota</taxon>
        <taxon>Fungi</taxon>
        <taxon>Dikarya</taxon>
        <taxon>Ascomycota</taxon>
        <taxon>Pezizomycotina</taxon>
        <taxon>Sordariomycetes</taxon>
        <taxon>Hypocreomycetidae</taxon>
        <taxon>Hypocreales</taxon>
        <taxon>Ophiocordycipitaceae</taxon>
        <taxon>Drechmeria</taxon>
    </lineage>
</organism>
<dbReference type="RefSeq" id="XP_040654995.1">
    <property type="nucleotide sequence ID" value="XM_040804891.1"/>
</dbReference>
<proteinExistence type="predicted"/>
<protein>
    <submittedName>
        <fullName evidence="2">Uncharacterized protein</fullName>
    </submittedName>
</protein>
<dbReference type="EMBL" id="LAYC01000003">
    <property type="protein sequence ID" value="KYK55643.1"/>
    <property type="molecule type" value="Genomic_DNA"/>
</dbReference>
<sequence>MVPTACTTPEVGEEGGLQARHGPTRDVVGMVKAVLPSQRGKDQHGTPHRCPWATGVAPTASRFLVRHNYRTVWHARACPRCDRKGKDGAPTKPKSSVSCLMAEGMARDEKRAQLSDGIQKRCRIAMAVT</sequence>
<evidence type="ECO:0000313" key="3">
    <source>
        <dbReference type="Proteomes" id="UP000076580"/>
    </source>
</evidence>
<keyword evidence="3" id="KW-1185">Reference proteome</keyword>
<dbReference type="AlphaFoldDB" id="A0A151GEY6"/>
<dbReference type="Proteomes" id="UP000076580">
    <property type="component" value="Chromosome 03"/>
</dbReference>
<comment type="caution">
    <text evidence="2">The sequence shown here is derived from an EMBL/GenBank/DDBJ whole genome shotgun (WGS) entry which is preliminary data.</text>
</comment>
<evidence type="ECO:0000256" key="1">
    <source>
        <dbReference type="SAM" id="MobiDB-lite"/>
    </source>
</evidence>
<evidence type="ECO:0000313" key="2">
    <source>
        <dbReference type="EMBL" id="KYK55643.1"/>
    </source>
</evidence>
<dbReference type="GeneID" id="63720250"/>
<accession>A0A151GEY6</accession>
<feature type="region of interest" description="Disordered" evidence="1">
    <location>
        <begin position="1"/>
        <end position="21"/>
    </location>
</feature>
<reference evidence="2 3" key="1">
    <citation type="journal article" date="2016" name="Sci. Rep.">
        <title>Insights into Adaptations to a Near-Obligate Nematode Endoparasitic Lifestyle from the Finished Genome of Drechmeria coniospora.</title>
        <authorList>
            <person name="Zhang L."/>
            <person name="Zhou Z."/>
            <person name="Guo Q."/>
            <person name="Fokkens L."/>
            <person name="Miskei M."/>
            <person name="Pocsi I."/>
            <person name="Zhang W."/>
            <person name="Chen M."/>
            <person name="Wang L."/>
            <person name="Sun Y."/>
            <person name="Donzelli B.G."/>
            <person name="Gibson D.M."/>
            <person name="Nelson D.R."/>
            <person name="Luo J.G."/>
            <person name="Rep M."/>
            <person name="Liu H."/>
            <person name="Yang S."/>
            <person name="Wang J."/>
            <person name="Krasnoff S.B."/>
            <person name="Xu Y."/>
            <person name="Molnar I."/>
            <person name="Lin M."/>
        </authorList>
    </citation>
    <scope>NUCLEOTIDE SEQUENCE [LARGE SCALE GENOMIC DNA]</scope>
    <source>
        <strain evidence="2 3">ARSEF 6962</strain>
    </source>
</reference>